<dbReference type="AlphaFoldDB" id="A0A2U2J4W0"/>
<sequence>MDSLTGRVSLKGRLGDVAQRLRSKLDGKGYDKVLYFGVEGGFAMATELERFAADGSPVAEKRFSTGKIGGWLGAFDYFKRLVWGEDGRFRVFVFVVTNRAFTPASYAATETDLGRWRSTGSLILPPRVSTTPVPSGTTVTLLVYEFQADKGREGRLVAENERLPFAIHAKSLGFAS</sequence>
<evidence type="ECO:0000313" key="2">
    <source>
        <dbReference type="Proteomes" id="UP000245916"/>
    </source>
</evidence>
<comment type="caution">
    <text evidence="1">The sequence shown here is derived from an EMBL/GenBank/DDBJ whole genome shotgun (WGS) entry which is preliminary data.</text>
</comment>
<evidence type="ECO:0000313" key="1">
    <source>
        <dbReference type="EMBL" id="PWG03357.1"/>
    </source>
</evidence>
<protein>
    <submittedName>
        <fullName evidence="1">Uncharacterized protein</fullName>
    </submittedName>
</protein>
<proteinExistence type="predicted"/>
<dbReference type="RefSeq" id="WP_109271495.1">
    <property type="nucleotide sequence ID" value="NZ_QFFF01000001.1"/>
</dbReference>
<name>A0A2U2J4W0_9SPHN</name>
<dbReference type="Proteomes" id="UP000245916">
    <property type="component" value="Unassembled WGS sequence"/>
</dbReference>
<reference evidence="1 2" key="1">
    <citation type="submission" date="2018-05" db="EMBL/GenBank/DDBJ databases">
        <title>Genome of Sphingosinicella humi QZX222.</title>
        <authorList>
            <person name="Qiao Z."/>
            <person name="Wang G."/>
        </authorList>
    </citation>
    <scope>NUCLEOTIDE SEQUENCE [LARGE SCALE GENOMIC DNA]</scope>
    <source>
        <strain evidence="1 2">QZX222</strain>
    </source>
</reference>
<keyword evidence="2" id="KW-1185">Reference proteome</keyword>
<dbReference type="OrthoDB" id="8526693at2"/>
<organism evidence="1 2">
    <name type="scientific">Allosphingosinicella humi</name>
    <dbReference type="NCBI Taxonomy" id="2068657"/>
    <lineage>
        <taxon>Bacteria</taxon>
        <taxon>Pseudomonadati</taxon>
        <taxon>Pseudomonadota</taxon>
        <taxon>Alphaproteobacteria</taxon>
        <taxon>Sphingomonadales</taxon>
        <taxon>Sphingomonadaceae</taxon>
        <taxon>Allosphingosinicella</taxon>
    </lineage>
</organism>
<dbReference type="EMBL" id="QFFF01000001">
    <property type="protein sequence ID" value="PWG03357.1"/>
    <property type="molecule type" value="Genomic_DNA"/>
</dbReference>
<accession>A0A2U2J4W0</accession>
<gene>
    <name evidence="1" type="ORF">DF286_11120</name>
</gene>